<accession>A0AAE3JLQ3</accession>
<gene>
    <name evidence="3" type="ORF">L3X37_08805</name>
</gene>
<dbReference type="Gene3D" id="3.40.50.1980">
    <property type="entry name" value="Nitrogenase molybdenum iron protein domain"/>
    <property type="match status" value="2"/>
</dbReference>
<dbReference type="EMBL" id="JAKKDU010000009">
    <property type="protein sequence ID" value="MCF7568462.1"/>
    <property type="molecule type" value="Genomic_DNA"/>
</dbReference>
<dbReference type="InterPro" id="IPR050902">
    <property type="entry name" value="ABC_Transporter_SBP"/>
</dbReference>
<dbReference type="SUPFAM" id="SSF53807">
    <property type="entry name" value="Helical backbone' metal receptor"/>
    <property type="match status" value="1"/>
</dbReference>
<dbReference type="PANTHER" id="PTHR30535">
    <property type="entry name" value="VITAMIN B12-BINDING PROTEIN"/>
    <property type="match status" value="1"/>
</dbReference>
<feature type="domain" description="Fe/B12 periplasmic-binding" evidence="2">
    <location>
        <begin position="21"/>
        <end position="271"/>
    </location>
</feature>
<dbReference type="Proteomes" id="UP001199795">
    <property type="component" value="Unassembled WGS sequence"/>
</dbReference>
<evidence type="ECO:0000313" key="4">
    <source>
        <dbReference type="Proteomes" id="UP001199795"/>
    </source>
</evidence>
<protein>
    <submittedName>
        <fullName evidence="3">Helical backbone metal receptor</fullName>
    </submittedName>
</protein>
<name>A0AAE3JLQ3_9FLAO</name>
<dbReference type="GO" id="GO:0071281">
    <property type="term" value="P:cellular response to iron ion"/>
    <property type="evidence" value="ECO:0007669"/>
    <property type="project" value="TreeGrafter"/>
</dbReference>
<sequence>MTKQIQDQLNRKLYLKNTPKRIVSLVPSQTELLVDLGLETSIVGVTKFCVHPIHLKKSKTIVGGTKHINIDKIQSLNPDIILCNKEENTKEIVEACQKICSTHVSDIFNIEDSLQLISQYGSLFDKKEEALKIVNKIQKEADDFKTFIQKKPILKVVYFIWKNPWMVAANSTFINYVLGLNNFENVYETKTRYPEIELNNSTIYKDVDVVLLSSEPFPFKNLHKKELQTFYPNATIELVDGEMFSWYGSRLTKVFTYFKNLRLNLEAFQAL</sequence>
<dbReference type="PANTHER" id="PTHR30535:SF34">
    <property type="entry name" value="MOLYBDATE-BINDING PROTEIN MOLA"/>
    <property type="match status" value="1"/>
</dbReference>
<dbReference type="Pfam" id="PF01497">
    <property type="entry name" value="Peripla_BP_2"/>
    <property type="match status" value="1"/>
</dbReference>
<dbReference type="AlphaFoldDB" id="A0AAE3JLQ3"/>
<evidence type="ECO:0000259" key="2">
    <source>
        <dbReference type="PROSITE" id="PS50983"/>
    </source>
</evidence>
<organism evidence="3 4">
    <name type="scientific">Wocania arenilitoris</name>
    <dbReference type="NCBI Taxonomy" id="2044858"/>
    <lineage>
        <taxon>Bacteria</taxon>
        <taxon>Pseudomonadati</taxon>
        <taxon>Bacteroidota</taxon>
        <taxon>Flavobacteriia</taxon>
        <taxon>Flavobacteriales</taxon>
        <taxon>Flavobacteriaceae</taxon>
        <taxon>Wocania</taxon>
    </lineage>
</organism>
<keyword evidence="4" id="KW-1185">Reference proteome</keyword>
<dbReference type="RefSeq" id="WP_237239806.1">
    <property type="nucleotide sequence ID" value="NZ_JAKKDU010000009.1"/>
</dbReference>
<keyword evidence="3" id="KW-0675">Receptor</keyword>
<evidence type="ECO:0000313" key="3">
    <source>
        <dbReference type="EMBL" id="MCF7568462.1"/>
    </source>
</evidence>
<dbReference type="PROSITE" id="PS50983">
    <property type="entry name" value="FE_B12_PBP"/>
    <property type="match status" value="1"/>
</dbReference>
<keyword evidence="1" id="KW-0732">Signal</keyword>
<proteinExistence type="predicted"/>
<dbReference type="InterPro" id="IPR054828">
    <property type="entry name" value="Vit_B12_bind_prot"/>
</dbReference>
<dbReference type="InterPro" id="IPR002491">
    <property type="entry name" value="ABC_transptr_periplasmic_BD"/>
</dbReference>
<evidence type="ECO:0000256" key="1">
    <source>
        <dbReference type="ARBA" id="ARBA00022729"/>
    </source>
</evidence>
<comment type="caution">
    <text evidence="3">The sequence shown here is derived from an EMBL/GenBank/DDBJ whole genome shotgun (WGS) entry which is preliminary data.</text>
</comment>
<dbReference type="NCBIfam" id="NF038402">
    <property type="entry name" value="TroA_like"/>
    <property type="match status" value="1"/>
</dbReference>
<reference evidence="3" key="1">
    <citation type="submission" date="2022-01" db="EMBL/GenBank/DDBJ databases">
        <title>Draft genome sequence of Sabulilitoribacter arenilitoris KCTC 52401.</title>
        <authorList>
            <person name="Oh J.-S."/>
        </authorList>
    </citation>
    <scope>NUCLEOTIDE SEQUENCE</scope>
    <source>
        <strain evidence="3">HMF6543</strain>
    </source>
</reference>